<evidence type="ECO:0000256" key="5">
    <source>
        <dbReference type="ARBA" id="ARBA00022679"/>
    </source>
</evidence>
<dbReference type="CDD" id="cd06454">
    <property type="entry name" value="KBL_like"/>
    <property type="match status" value="1"/>
</dbReference>
<keyword evidence="5 10" id="KW-0808">Transferase</keyword>
<comment type="function">
    <text evidence="10">Catalyzes the decarboxylative condensation of pimeloyl-[acyl-carrier protein] and L-alanine to produce 8-amino-7-oxononanoate (AON), [acyl-carrier protein], and carbon dioxide.</text>
</comment>
<comment type="cofactor">
    <cofactor evidence="1 9 10">
        <name>pyridoxal 5'-phosphate</name>
        <dbReference type="ChEBI" id="CHEBI:597326"/>
    </cofactor>
</comment>
<evidence type="ECO:0000313" key="13">
    <source>
        <dbReference type="Proteomes" id="UP000248168"/>
    </source>
</evidence>
<dbReference type="PROSITE" id="PS00599">
    <property type="entry name" value="AA_TRANSFER_CLASS_2"/>
    <property type="match status" value="1"/>
</dbReference>
<evidence type="ECO:0000256" key="2">
    <source>
        <dbReference type="ARBA" id="ARBA00004746"/>
    </source>
</evidence>
<evidence type="ECO:0000259" key="11">
    <source>
        <dbReference type="Pfam" id="PF00155"/>
    </source>
</evidence>
<keyword evidence="7 9" id="KW-0663">Pyridoxal phosphate</keyword>
<sequence length="393" mass="42107">MARESPSMFRSRLQQLDTQSLTRHLHTLGSATGPTIQLAGRTVILLASNDYLGLATHPDVIYAAIQATTQYGTGAGAARLVCGTLPPHTELEQALATFKQTPSALVYGSGYLANIGVIPSLITRGGQIFADRLSHASLIDGARLSRADLRVYRHRDLNHLESLLKRTPPGRPVLIVTDGLFSMDGDLAPLPELATLTQRFGATLYVDDAHGTGVMGQSGRGTLEHFGVEDRIPFHMGTLGKALGSSGAYIAGPTDMIQYLVNTSRPFMFTTAPPPASAAAARAALTILQQDPSRRARLWRNRDHLFAGLTRLGFHLTDSASPILPILIGHAEKALAFAEQLLAQGVYAPAIRPPTVPDGSSRIRVTITAEHSPEQIDLALSAFERAGQSVHLL</sequence>
<dbReference type="Gene3D" id="3.40.640.10">
    <property type="entry name" value="Type I PLP-dependent aspartate aminotransferase-like (Major domain)"/>
    <property type="match status" value="1"/>
</dbReference>
<organism evidence="12 13">
    <name type="scientific">Nitrospira lenta</name>
    <dbReference type="NCBI Taxonomy" id="1436998"/>
    <lineage>
        <taxon>Bacteria</taxon>
        <taxon>Pseudomonadati</taxon>
        <taxon>Nitrospirota</taxon>
        <taxon>Nitrospiria</taxon>
        <taxon>Nitrospirales</taxon>
        <taxon>Nitrospiraceae</taxon>
        <taxon>Nitrospira</taxon>
    </lineage>
</organism>
<gene>
    <name evidence="12" type="primary">bioF</name>
    <name evidence="12" type="ORF">NITLEN_40375</name>
</gene>
<evidence type="ECO:0000256" key="7">
    <source>
        <dbReference type="ARBA" id="ARBA00022898"/>
    </source>
</evidence>
<dbReference type="OrthoDB" id="9807157at2"/>
<comment type="subunit">
    <text evidence="4 10">Homodimer.</text>
</comment>
<evidence type="ECO:0000256" key="3">
    <source>
        <dbReference type="ARBA" id="ARBA00010008"/>
    </source>
</evidence>
<dbReference type="Gene3D" id="3.90.1150.10">
    <property type="entry name" value="Aspartate Aminotransferase, domain 1"/>
    <property type="match status" value="1"/>
</dbReference>
<dbReference type="NCBIfam" id="TIGR00858">
    <property type="entry name" value="bioF"/>
    <property type="match status" value="1"/>
</dbReference>
<dbReference type="InterPro" id="IPR015424">
    <property type="entry name" value="PyrdxlP-dep_Trfase"/>
</dbReference>
<dbReference type="PANTHER" id="PTHR13693">
    <property type="entry name" value="CLASS II AMINOTRANSFERASE/8-AMINO-7-OXONONANOATE SYNTHASE"/>
    <property type="match status" value="1"/>
</dbReference>
<evidence type="ECO:0000256" key="10">
    <source>
        <dbReference type="RuleBase" id="RU003693"/>
    </source>
</evidence>
<keyword evidence="12" id="KW-0012">Acyltransferase</keyword>
<comment type="catalytic activity">
    <reaction evidence="8 10">
        <text>6-carboxyhexanoyl-[ACP] + L-alanine + H(+) = (8S)-8-amino-7-oxononanoate + holo-[ACP] + CO2</text>
        <dbReference type="Rhea" id="RHEA:42288"/>
        <dbReference type="Rhea" id="RHEA-COMP:9685"/>
        <dbReference type="Rhea" id="RHEA-COMP:9955"/>
        <dbReference type="ChEBI" id="CHEBI:15378"/>
        <dbReference type="ChEBI" id="CHEBI:16526"/>
        <dbReference type="ChEBI" id="CHEBI:57972"/>
        <dbReference type="ChEBI" id="CHEBI:64479"/>
        <dbReference type="ChEBI" id="CHEBI:78846"/>
        <dbReference type="ChEBI" id="CHEBI:149468"/>
        <dbReference type="EC" id="2.3.1.47"/>
    </reaction>
</comment>
<dbReference type="GO" id="GO:0009102">
    <property type="term" value="P:biotin biosynthetic process"/>
    <property type="evidence" value="ECO:0007669"/>
    <property type="project" value="UniProtKB-UniRule"/>
</dbReference>
<dbReference type="GO" id="GO:0030170">
    <property type="term" value="F:pyridoxal phosphate binding"/>
    <property type="evidence" value="ECO:0007669"/>
    <property type="project" value="InterPro"/>
</dbReference>
<feature type="modified residue" description="N6-(pyridoxal phosphate)lysine" evidence="9">
    <location>
        <position position="241"/>
    </location>
</feature>
<evidence type="ECO:0000256" key="8">
    <source>
        <dbReference type="ARBA" id="ARBA00047715"/>
    </source>
</evidence>
<proteinExistence type="inferred from homology"/>
<dbReference type="PANTHER" id="PTHR13693:SF100">
    <property type="entry name" value="8-AMINO-7-OXONONANOATE SYNTHASE"/>
    <property type="match status" value="1"/>
</dbReference>
<comment type="similarity">
    <text evidence="3 10">Belongs to the class-II pyridoxal-phosphate-dependent aminotransferase family. BioF subfamily.</text>
</comment>
<protein>
    <recommendedName>
        <fullName evidence="10">8-amino-7-ketopelargonate synthase</fullName>
        <ecNumber evidence="10">2.3.1.47</ecNumber>
    </recommendedName>
</protein>
<accession>A0A330L895</accession>
<dbReference type="InterPro" id="IPR015421">
    <property type="entry name" value="PyrdxlP-dep_Trfase_major"/>
</dbReference>
<dbReference type="GO" id="GO:0008710">
    <property type="term" value="F:8-amino-7-oxononanoate synthase activity"/>
    <property type="evidence" value="ECO:0007669"/>
    <property type="project" value="UniProtKB-UniRule"/>
</dbReference>
<dbReference type="SUPFAM" id="SSF53383">
    <property type="entry name" value="PLP-dependent transferases"/>
    <property type="match status" value="1"/>
</dbReference>
<evidence type="ECO:0000313" key="12">
    <source>
        <dbReference type="EMBL" id="SPP65902.1"/>
    </source>
</evidence>
<keyword evidence="13" id="KW-1185">Reference proteome</keyword>
<dbReference type="UniPathway" id="UPA00078"/>
<keyword evidence="6" id="KW-0093">Biotin biosynthesis</keyword>
<dbReference type="Proteomes" id="UP000248168">
    <property type="component" value="Unassembled WGS sequence"/>
</dbReference>
<dbReference type="InterPro" id="IPR050087">
    <property type="entry name" value="AON_synthase_class-II"/>
</dbReference>
<comment type="pathway">
    <text evidence="2 10">Cofactor biosynthesis; biotin biosynthesis.</text>
</comment>
<dbReference type="Pfam" id="PF00155">
    <property type="entry name" value="Aminotran_1_2"/>
    <property type="match status" value="1"/>
</dbReference>
<dbReference type="InterPro" id="IPR004723">
    <property type="entry name" value="AONS_Archaea/Proteobacteria"/>
</dbReference>
<evidence type="ECO:0000256" key="9">
    <source>
        <dbReference type="PIRSR" id="PIRSR604723-51"/>
    </source>
</evidence>
<feature type="domain" description="Aminotransferase class I/classII large" evidence="11">
    <location>
        <begin position="42"/>
        <end position="382"/>
    </location>
</feature>
<dbReference type="InParanoid" id="A0A330L895"/>
<dbReference type="InterPro" id="IPR001917">
    <property type="entry name" value="Aminotrans_II_pyridoxalP_BS"/>
</dbReference>
<evidence type="ECO:0000256" key="4">
    <source>
        <dbReference type="ARBA" id="ARBA00011738"/>
    </source>
</evidence>
<dbReference type="EMBL" id="OUNR01000017">
    <property type="protein sequence ID" value="SPP65902.1"/>
    <property type="molecule type" value="Genomic_DNA"/>
</dbReference>
<dbReference type="EC" id="2.3.1.47" evidence="10"/>
<dbReference type="InterPro" id="IPR015422">
    <property type="entry name" value="PyrdxlP-dep_Trfase_small"/>
</dbReference>
<reference evidence="13" key="1">
    <citation type="submission" date="2018-04" db="EMBL/GenBank/DDBJ databases">
        <authorList>
            <person name="Lucker S."/>
            <person name="Sakoula D."/>
        </authorList>
    </citation>
    <scope>NUCLEOTIDE SEQUENCE [LARGE SCALE GENOMIC DNA]</scope>
</reference>
<dbReference type="InterPro" id="IPR004839">
    <property type="entry name" value="Aminotransferase_I/II_large"/>
</dbReference>
<evidence type="ECO:0000256" key="6">
    <source>
        <dbReference type="ARBA" id="ARBA00022756"/>
    </source>
</evidence>
<name>A0A330L895_9BACT</name>
<evidence type="ECO:0000256" key="1">
    <source>
        <dbReference type="ARBA" id="ARBA00001933"/>
    </source>
</evidence>
<dbReference type="AlphaFoldDB" id="A0A330L895"/>